<dbReference type="SUPFAM" id="SSF52091">
    <property type="entry name" value="SpoIIaa-like"/>
    <property type="match status" value="1"/>
</dbReference>
<feature type="transmembrane region" description="Helical" evidence="5">
    <location>
        <begin position="413"/>
        <end position="430"/>
    </location>
</feature>
<feature type="transmembrane region" description="Helical" evidence="5">
    <location>
        <begin position="267"/>
        <end position="287"/>
    </location>
</feature>
<evidence type="ECO:0000313" key="7">
    <source>
        <dbReference type="EMBL" id="ORX56656.1"/>
    </source>
</evidence>
<feature type="transmembrane region" description="Helical" evidence="5">
    <location>
        <begin position="314"/>
        <end position="335"/>
    </location>
</feature>
<dbReference type="CDD" id="cd07042">
    <property type="entry name" value="STAS_SulP_like_sulfate_transporter"/>
    <property type="match status" value="1"/>
</dbReference>
<sequence>MESPINSNNEVEGALNAPITETTPLINERRPSYYRYERKKRWNIIKYYVPVLSWLPKYSFRDLQFDILSGLTIGSVLIPQGLSYASNLVKINPIYGLYSCIVPVLIYALLGTSRQISIGPEAVISIMTGSTISEYIRRNSAEFANSDDMNEHRAELAFLITAIVGILTLIFGLFRLGFLDSVLSRALLTGFTSAVATVIFFEQTPLLLGISSSYETTSPIEKFIYIMKHYLGECDKRTIIISVVCILFLLIFDILKGLFRKSTAIQRFPHILVIVLTTIYLSAYYDWNGKGISILGKVNTDVSIKHPVFSIKRINGLFVPSILIAVIGFVEALIITKKYSSKYKYSVSPNRELVAFGSLNIVGSFFGAMPTYASLSRSRINDTSGGKSQVSGIVASGVIYCTIKYLLKYFEYLPVPVMASIISVAALGLIEVKDIIYFFKVRSVSDILLMLLIYFTTIFFSISDGILISVSLSLLLVVRKTTTPRLKVLGKYKVIDEKTGLEKFKFKSVKKDKSLRNNSESIDDGDKYKVEQIEGVLIISFGDNLFFGNTGQLKERFRRIEVYRQIGIHPGEDPHMLDPDYENHPIQEIILDFKNVGSIDACATQILSEIIQDYHERNIGVSIIKLNECCKKQFKNSGLYDKIESNRYFNKISDCLDALSVYEPGLPHGVNWKVSKGIIYPRDGTNHAIHDGTSIQWDSSGNILGSSFSSLESSQSHENFENNFIRYRLSRKPSNFVNPSSQNKNHSIYINEQYDEPLPITDSNFSTNTNINTNHHQRFTSNNSNITNLRSGAHQNQNDSFNLMNNTNIWGNGSESDANNISLNFDITNQIFNPNNDDVFNQTSVWDSKSVKSNFNNS</sequence>
<keyword evidence="4 5" id="KW-0472">Membrane</keyword>
<feature type="transmembrane region" description="Helical" evidence="5">
    <location>
        <begin position="63"/>
        <end position="82"/>
    </location>
</feature>
<keyword evidence="2 5" id="KW-0812">Transmembrane</keyword>
<keyword evidence="3 5" id="KW-1133">Transmembrane helix</keyword>
<evidence type="ECO:0000259" key="6">
    <source>
        <dbReference type="PROSITE" id="PS50801"/>
    </source>
</evidence>
<evidence type="ECO:0000256" key="1">
    <source>
        <dbReference type="ARBA" id="ARBA00004141"/>
    </source>
</evidence>
<feature type="transmembrane region" description="Helical" evidence="5">
    <location>
        <begin position="156"/>
        <end position="176"/>
    </location>
</feature>
<feature type="transmembrane region" description="Helical" evidence="5">
    <location>
        <begin position="94"/>
        <end position="110"/>
    </location>
</feature>
<feature type="transmembrane region" description="Helical" evidence="5">
    <location>
        <begin position="238"/>
        <end position="255"/>
    </location>
</feature>
<evidence type="ECO:0000256" key="4">
    <source>
        <dbReference type="ARBA" id="ARBA00023136"/>
    </source>
</evidence>
<comment type="caution">
    <text evidence="7">The sequence shown here is derived from an EMBL/GenBank/DDBJ whole genome shotgun (WGS) entry which is preliminary data.</text>
</comment>
<dbReference type="EMBL" id="MCFH01000007">
    <property type="protein sequence ID" value="ORX56656.1"/>
    <property type="molecule type" value="Genomic_DNA"/>
</dbReference>
<evidence type="ECO:0000313" key="8">
    <source>
        <dbReference type="Proteomes" id="UP000193719"/>
    </source>
</evidence>
<dbReference type="NCBIfam" id="TIGR00815">
    <property type="entry name" value="sulP"/>
    <property type="match status" value="1"/>
</dbReference>
<reference evidence="7 8" key="1">
    <citation type="submission" date="2016-08" db="EMBL/GenBank/DDBJ databases">
        <title>Genomes of anaerobic fungi encode conserved fungal cellulosomes for biomass hydrolysis.</title>
        <authorList>
            <consortium name="DOE Joint Genome Institute"/>
            <person name="Haitjema C.H."/>
            <person name="Gilmore S.P."/>
            <person name="Henske J.K."/>
            <person name="Solomon K.V."/>
            <person name="De Groot R."/>
            <person name="Kuo A."/>
            <person name="Mondo S.J."/>
            <person name="Salamov A.A."/>
            <person name="Labutti K."/>
            <person name="Zhao Z."/>
            <person name="Chiniquy J."/>
            <person name="Barry K."/>
            <person name="Brewer H.M."/>
            <person name="Purvine S.O."/>
            <person name="Wright A.T."/>
            <person name="Boxma B."/>
            <person name="Van Alen T."/>
            <person name="Hackstein J.H."/>
            <person name="Baker S.E."/>
            <person name="Grigoriev I.V."/>
            <person name="O'Malley M.A."/>
        </authorList>
    </citation>
    <scope>NUCLEOTIDE SEQUENCE [LARGE SCALE GENOMIC DNA]</scope>
    <source>
        <strain evidence="8">finn</strain>
    </source>
</reference>
<feature type="transmembrane region" description="Helical" evidence="5">
    <location>
        <begin position="387"/>
        <end position="407"/>
    </location>
</feature>
<evidence type="ECO:0000256" key="3">
    <source>
        <dbReference type="ARBA" id="ARBA00022989"/>
    </source>
</evidence>
<comment type="subcellular location">
    <subcellularLocation>
        <location evidence="1">Membrane</location>
        <topology evidence="1">Multi-pass membrane protein</topology>
    </subcellularLocation>
</comment>
<dbReference type="GO" id="GO:0016020">
    <property type="term" value="C:membrane"/>
    <property type="evidence" value="ECO:0007669"/>
    <property type="project" value="UniProtKB-SubCell"/>
</dbReference>
<dbReference type="GO" id="GO:0055085">
    <property type="term" value="P:transmembrane transport"/>
    <property type="evidence" value="ECO:0007669"/>
    <property type="project" value="InterPro"/>
</dbReference>
<dbReference type="OrthoDB" id="427213at2759"/>
<dbReference type="Gene3D" id="3.30.750.24">
    <property type="entry name" value="STAS domain"/>
    <property type="match status" value="1"/>
</dbReference>
<dbReference type="InterPro" id="IPR036513">
    <property type="entry name" value="STAS_dom_sf"/>
</dbReference>
<dbReference type="STRING" id="1754191.A0A1Y1VJU7"/>
<gene>
    <name evidence="7" type="ORF">BCR36DRAFT_320243</name>
</gene>
<dbReference type="Proteomes" id="UP000193719">
    <property type="component" value="Unassembled WGS sequence"/>
</dbReference>
<organism evidence="7 8">
    <name type="scientific">Piromyces finnis</name>
    <dbReference type="NCBI Taxonomy" id="1754191"/>
    <lineage>
        <taxon>Eukaryota</taxon>
        <taxon>Fungi</taxon>
        <taxon>Fungi incertae sedis</taxon>
        <taxon>Chytridiomycota</taxon>
        <taxon>Chytridiomycota incertae sedis</taxon>
        <taxon>Neocallimastigomycetes</taxon>
        <taxon>Neocallimastigales</taxon>
        <taxon>Neocallimastigaceae</taxon>
        <taxon>Piromyces</taxon>
    </lineage>
</organism>
<name>A0A1Y1VJU7_9FUNG</name>
<dbReference type="InterPro" id="IPR001902">
    <property type="entry name" value="SLC26A/SulP_fam"/>
</dbReference>
<feature type="transmembrane region" description="Helical" evidence="5">
    <location>
        <begin position="355"/>
        <end position="375"/>
    </location>
</feature>
<dbReference type="Pfam" id="PF00916">
    <property type="entry name" value="Sulfate_transp"/>
    <property type="match status" value="1"/>
</dbReference>
<dbReference type="PANTHER" id="PTHR11814">
    <property type="entry name" value="SULFATE TRANSPORTER"/>
    <property type="match status" value="1"/>
</dbReference>
<dbReference type="AlphaFoldDB" id="A0A1Y1VJU7"/>
<feature type="transmembrane region" description="Helical" evidence="5">
    <location>
        <begin position="451"/>
        <end position="478"/>
    </location>
</feature>
<feature type="transmembrane region" description="Helical" evidence="5">
    <location>
        <begin position="182"/>
        <end position="201"/>
    </location>
</feature>
<dbReference type="InterPro" id="IPR002645">
    <property type="entry name" value="STAS_dom"/>
</dbReference>
<evidence type="ECO:0000256" key="5">
    <source>
        <dbReference type="SAM" id="Phobius"/>
    </source>
</evidence>
<dbReference type="Pfam" id="PF01740">
    <property type="entry name" value="STAS"/>
    <property type="match status" value="1"/>
</dbReference>
<dbReference type="InterPro" id="IPR011547">
    <property type="entry name" value="SLC26A/SulP_dom"/>
</dbReference>
<protein>
    <submittedName>
        <fullName evidence="7">Sulfate permease</fullName>
    </submittedName>
</protein>
<accession>A0A1Y1VJU7</accession>
<dbReference type="PROSITE" id="PS50801">
    <property type="entry name" value="STAS"/>
    <property type="match status" value="1"/>
</dbReference>
<reference evidence="7 8" key="2">
    <citation type="submission" date="2016-08" db="EMBL/GenBank/DDBJ databases">
        <title>Pervasive Adenine N6-methylation of Active Genes in Fungi.</title>
        <authorList>
            <consortium name="DOE Joint Genome Institute"/>
            <person name="Mondo S.J."/>
            <person name="Dannebaum R.O."/>
            <person name="Kuo R.C."/>
            <person name="Labutti K."/>
            <person name="Haridas S."/>
            <person name="Kuo A."/>
            <person name="Salamov A."/>
            <person name="Ahrendt S.R."/>
            <person name="Lipzen A."/>
            <person name="Sullivan W."/>
            <person name="Andreopoulos W.B."/>
            <person name="Clum A."/>
            <person name="Lindquist E."/>
            <person name="Daum C."/>
            <person name="Ramamoorthy G.K."/>
            <person name="Gryganskyi A."/>
            <person name="Culley D."/>
            <person name="Magnuson J.K."/>
            <person name="James T.Y."/>
            <person name="O'Malley M.A."/>
            <person name="Stajich J.E."/>
            <person name="Spatafora J.W."/>
            <person name="Visel A."/>
            <person name="Grigoriev I.V."/>
        </authorList>
    </citation>
    <scope>NUCLEOTIDE SEQUENCE [LARGE SCALE GENOMIC DNA]</scope>
    <source>
        <strain evidence="8">finn</strain>
    </source>
</reference>
<keyword evidence="8" id="KW-1185">Reference proteome</keyword>
<feature type="domain" description="STAS" evidence="6">
    <location>
        <begin position="526"/>
        <end position="659"/>
    </location>
</feature>
<evidence type="ECO:0000256" key="2">
    <source>
        <dbReference type="ARBA" id="ARBA00022692"/>
    </source>
</evidence>
<proteinExistence type="predicted"/>